<evidence type="ECO:0000256" key="5">
    <source>
        <dbReference type="PIRSR" id="PIRSR000948-2"/>
    </source>
</evidence>
<dbReference type="PIRSF" id="PIRSF000948">
    <property type="entry name" value="Sphingomy_PDE"/>
    <property type="match status" value="1"/>
</dbReference>
<dbReference type="GO" id="GO:0006685">
    <property type="term" value="P:sphingomyelin catabolic process"/>
    <property type="evidence" value="ECO:0007669"/>
    <property type="project" value="UniProtKB-UniRule"/>
</dbReference>
<dbReference type="Pfam" id="PF00149">
    <property type="entry name" value="Metallophos"/>
    <property type="match status" value="1"/>
</dbReference>
<dbReference type="GO" id="GO:0005615">
    <property type="term" value="C:extracellular space"/>
    <property type="evidence" value="ECO:0007669"/>
    <property type="project" value="TreeGrafter"/>
</dbReference>
<evidence type="ECO:0000256" key="6">
    <source>
        <dbReference type="SAM" id="MobiDB-lite"/>
    </source>
</evidence>
<feature type="chain" id="PRO_5042025570" description="Sphingomyelin phosphodiesterase" evidence="7">
    <location>
        <begin position="23"/>
        <end position="744"/>
    </location>
</feature>
<feature type="compositionally biased region" description="Basic residues" evidence="6">
    <location>
        <begin position="249"/>
        <end position="258"/>
    </location>
</feature>
<feature type="binding site" evidence="4">
    <location>
        <position position="549"/>
    </location>
    <ligand>
        <name>Zn(2+)</name>
        <dbReference type="ChEBI" id="CHEBI:29105"/>
        <label>2</label>
    </ligand>
</feature>
<dbReference type="GO" id="GO:0004767">
    <property type="term" value="F:sphingomyelin phosphodiesterase activity"/>
    <property type="evidence" value="ECO:0007669"/>
    <property type="project" value="UniProtKB-UniRule"/>
</dbReference>
<evidence type="ECO:0000256" key="2">
    <source>
        <dbReference type="ARBA" id="ARBA00023180"/>
    </source>
</evidence>
<dbReference type="PANTHER" id="PTHR10340">
    <property type="entry name" value="SPHINGOMYELIN PHOSPHODIESTERASE"/>
    <property type="match status" value="1"/>
</dbReference>
<dbReference type="InterPro" id="IPR041805">
    <property type="entry name" value="ASMase/PPN1_MPP"/>
</dbReference>
<dbReference type="GO" id="GO:0016798">
    <property type="term" value="F:hydrolase activity, acting on glycosyl bonds"/>
    <property type="evidence" value="ECO:0007669"/>
    <property type="project" value="UniProtKB-KW"/>
</dbReference>
<evidence type="ECO:0000313" key="9">
    <source>
        <dbReference type="EMBL" id="WFD04555.1"/>
    </source>
</evidence>
<dbReference type="InterPro" id="IPR004843">
    <property type="entry name" value="Calcineurin-like_PHP"/>
</dbReference>
<evidence type="ECO:0000256" key="1">
    <source>
        <dbReference type="ARBA" id="ARBA00022801"/>
    </source>
</evidence>
<comment type="similarity">
    <text evidence="3">Belongs to the acid sphingomyelinase family.</text>
</comment>
<feature type="binding site" evidence="4">
    <location>
        <position position="268"/>
    </location>
    <ligand>
        <name>Zn(2+)</name>
        <dbReference type="ChEBI" id="CHEBI:29105"/>
        <label>1</label>
    </ligand>
</feature>
<reference evidence="9" key="1">
    <citation type="submission" date="2023-03" db="EMBL/GenBank/DDBJ databases">
        <title>Mating type loci evolution in Malassezia.</title>
        <authorList>
            <person name="Coelho M.A."/>
        </authorList>
    </citation>
    <scope>NUCLEOTIDE SEQUENCE</scope>
    <source>
        <strain evidence="9">CBS 7876</strain>
    </source>
</reference>
<feature type="signal peptide" evidence="7">
    <location>
        <begin position="1"/>
        <end position="22"/>
    </location>
</feature>
<feature type="binding site" evidence="4">
    <location>
        <position position="358"/>
    </location>
    <ligand>
        <name>Zn(2+)</name>
        <dbReference type="ChEBI" id="CHEBI:29105"/>
        <label>2</label>
    </ligand>
</feature>
<gene>
    <name evidence="9" type="ORF">MOBT1_003266</name>
</gene>
<dbReference type="Proteomes" id="UP001214603">
    <property type="component" value="Chromosome 9"/>
</dbReference>
<feature type="binding site" evidence="4">
    <location>
        <position position="399"/>
    </location>
    <ligand>
        <name>Zn(2+)</name>
        <dbReference type="ChEBI" id="CHEBI:29105"/>
        <label>2</label>
    </ligand>
</feature>
<feature type="region of interest" description="Disordered" evidence="6">
    <location>
        <begin position="236"/>
        <end position="258"/>
    </location>
</feature>
<feature type="binding site" evidence="4">
    <location>
        <position position="551"/>
    </location>
    <ligand>
        <name>Zn(2+)</name>
        <dbReference type="ChEBI" id="CHEBI:29105"/>
        <label>1</label>
    </ligand>
</feature>
<dbReference type="GO" id="GO:0046872">
    <property type="term" value="F:metal ion binding"/>
    <property type="evidence" value="ECO:0007669"/>
    <property type="project" value="UniProtKB-KW"/>
</dbReference>
<keyword evidence="7" id="KW-0732">Signal</keyword>
<feature type="disulfide bond" evidence="5">
    <location>
        <begin position="162"/>
        <end position="177"/>
    </location>
</feature>
<comment type="cofactor">
    <cofactor evidence="4">
        <name>Zn(2+)</name>
        <dbReference type="ChEBI" id="CHEBI:29105"/>
    </cofactor>
    <text evidence="4">Binds 2 Zn(2+) ions per subunit.</text>
</comment>
<organism evidence="9 10">
    <name type="scientific">Malassezia obtusa</name>
    <dbReference type="NCBI Taxonomy" id="76774"/>
    <lineage>
        <taxon>Eukaryota</taxon>
        <taxon>Fungi</taxon>
        <taxon>Dikarya</taxon>
        <taxon>Basidiomycota</taxon>
        <taxon>Ustilaginomycotina</taxon>
        <taxon>Malasseziomycetes</taxon>
        <taxon>Malasseziales</taxon>
        <taxon>Malasseziaceae</taxon>
        <taxon>Malassezia</taxon>
    </lineage>
</organism>
<dbReference type="EMBL" id="CP119942">
    <property type="protein sequence ID" value="WFD04555.1"/>
    <property type="molecule type" value="Genomic_DNA"/>
</dbReference>
<feature type="region of interest" description="Disordered" evidence="6">
    <location>
        <begin position="79"/>
        <end position="105"/>
    </location>
</feature>
<feature type="binding site" evidence="4">
    <location>
        <position position="358"/>
    </location>
    <ligand>
        <name>Zn(2+)</name>
        <dbReference type="ChEBI" id="CHEBI:29105"/>
        <label>1</label>
    </ligand>
</feature>
<dbReference type="CDD" id="cd00842">
    <property type="entry name" value="MPP_ASMase"/>
    <property type="match status" value="1"/>
</dbReference>
<accession>A0AAF0E3W0</accession>
<name>A0AAF0E3W0_9BASI</name>
<feature type="binding site" evidence="4">
    <location>
        <position position="513"/>
    </location>
    <ligand>
        <name>Zn(2+)</name>
        <dbReference type="ChEBI" id="CHEBI:29105"/>
        <label>2</label>
    </ligand>
</feature>
<keyword evidence="4" id="KW-0479">Metal-binding</keyword>
<feature type="disulfide bond" evidence="5">
    <location>
        <begin position="289"/>
        <end position="326"/>
    </location>
</feature>
<keyword evidence="2" id="KW-0325">Glycoprotein</keyword>
<feature type="domain" description="Calcineurin-like phosphoesterase" evidence="8">
    <location>
        <begin position="262"/>
        <end position="552"/>
    </location>
</feature>
<evidence type="ECO:0000313" key="10">
    <source>
        <dbReference type="Proteomes" id="UP001214603"/>
    </source>
</evidence>
<dbReference type="SUPFAM" id="SSF56300">
    <property type="entry name" value="Metallo-dependent phosphatases"/>
    <property type="match status" value="1"/>
</dbReference>
<evidence type="ECO:0000256" key="3">
    <source>
        <dbReference type="PIRNR" id="PIRNR000948"/>
    </source>
</evidence>
<keyword evidence="1 3" id="KW-0378">Hydrolase</keyword>
<dbReference type="PANTHER" id="PTHR10340:SF27">
    <property type="entry name" value="ACL091CP"/>
    <property type="match status" value="1"/>
</dbReference>
<sequence length="744" mass="81897">MVKASVFASVALTLGAVAPAFAKDASYITTTEYGSDVYTVPSAFPTSDFPSMDYMPSGHKAEPRPVITRVGGGKFDDSLVDPSKLPTGAPSSEGYLPSPSADAAKSVGNKDQFRQTLMTNFTNIINATGQSDCQKCIDALKLGQKAARAAPSLVPDLMVELCKKYNYTKSADLEKSCQSDFGAAQMGSVYTQVLSYANFSDGSSSNDYICSALVDSKPCNAPEPATLSEEFLKSWFKGKPTPPEDVASRSKKTGKKQDKRLRTLHVSDFHVDPRYVVGSEANCDNGQCCRVDSYNSSMWSKTNFEPGSLPKENISEPANYWGWYECDPPWSLIEAGMQGISGLVKKDGDIDLGVFTGDLTTHDSDSHISQDLVKYSEQSLYDLFHRHTGNATIVVALGNHDSSPADEAAPAGLPDDLSDKYSWDYDNVAALVKSEGWGNDSTAKTIRSHYGGYSVSPRQGLRVIALNSDFWYTKNYFNYINTSNPDQSGMLRWFTDELQHAEDSHERAWVIGHVPTGWDGHNSMDIPTNLFYHIVSRYAHTIAHIFFGHTHEDQFHVFYNVTNGNSTSASRKTEDAVAHAFLGPSLTPLTNVQPSLRIYEVDPETYEVMDYHQYFTPVSEFKNLTKNGPVWHELYTARHTYANFSASQSAGKYKGGVNLDNGVWPESAPLNATFWAALTDEMEARPELVELHNMYESRNSPRTPACNDEKCHKAKVCYMRSGSASLGKACTKGYGSVQGAFKPN</sequence>
<dbReference type="InterPro" id="IPR029052">
    <property type="entry name" value="Metallo-depent_PP-like"/>
</dbReference>
<evidence type="ECO:0000256" key="4">
    <source>
        <dbReference type="PIRSR" id="PIRSR000948-1"/>
    </source>
</evidence>
<keyword evidence="5" id="KW-1015">Disulfide bond</keyword>
<dbReference type="AlphaFoldDB" id="A0AAF0E3W0"/>
<keyword evidence="3" id="KW-0326">Glycosidase</keyword>
<feature type="binding site" evidence="4">
    <location>
        <position position="270"/>
    </location>
    <ligand>
        <name>Zn(2+)</name>
        <dbReference type="ChEBI" id="CHEBI:29105"/>
        <label>1</label>
    </ligand>
</feature>
<protein>
    <recommendedName>
        <fullName evidence="3">Sphingomyelin phosphodiesterase</fullName>
    </recommendedName>
</protein>
<proteinExistence type="inferred from homology"/>
<evidence type="ECO:0000256" key="7">
    <source>
        <dbReference type="SAM" id="SignalP"/>
    </source>
</evidence>
<feature type="disulfide bond" evidence="5">
    <location>
        <begin position="283"/>
        <end position="288"/>
    </location>
</feature>
<comment type="function">
    <text evidence="3">Converts sphingomyelin to ceramide.</text>
</comment>
<keyword evidence="10" id="KW-1185">Reference proteome</keyword>
<keyword evidence="4" id="KW-0862">Zinc</keyword>
<dbReference type="GO" id="GO:0016020">
    <property type="term" value="C:membrane"/>
    <property type="evidence" value="ECO:0007669"/>
    <property type="project" value="GOC"/>
</dbReference>
<dbReference type="Gene3D" id="3.60.21.10">
    <property type="match status" value="1"/>
</dbReference>
<dbReference type="InterPro" id="IPR011160">
    <property type="entry name" value="Sphingomy_PDE"/>
</dbReference>
<evidence type="ECO:0000259" key="8">
    <source>
        <dbReference type="Pfam" id="PF00149"/>
    </source>
</evidence>